<reference evidence="2" key="2">
    <citation type="submission" date="2022-01" db="EMBL/GenBank/DDBJ databases">
        <authorList>
            <person name="Yamashiro T."/>
            <person name="Shiraishi A."/>
            <person name="Satake H."/>
            <person name="Nakayama K."/>
        </authorList>
    </citation>
    <scope>NUCLEOTIDE SEQUENCE</scope>
</reference>
<keyword evidence="3" id="KW-1185">Reference proteome</keyword>
<sequence>MRNKLVNDVVFNKEAHHLSFFDIPKDVERASSVVEGRDVVPCYCLSIEMHVILRTCKVYPLWMLMLFPVVVSIMRWLSFQGLLRCIQCGNLVTGFPVLWPKCPFALLLLWKDAYGSVSETNFVPTASPSKMMLSGKSLLF</sequence>
<protein>
    <submittedName>
        <fullName evidence="2">Uncharacterized protein</fullName>
    </submittedName>
</protein>
<gene>
    <name evidence="2" type="ORF">Tco_1005006</name>
</gene>
<reference evidence="2" key="1">
    <citation type="journal article" date="2022" name="Int. J. Mol. Sci.">
        <title>Draft Genome of Tanacetum Coccineum: Genomic Comparison of Closely Related Tanacetum-Family Plants.</title>
        <authorList>
            <person name="Yamashiro T."/>
            <person name="Shiraishi A."/>
            <person name="Nakayama K."/>
            <person name="Satake H."/>
        </authorList>
    </citation>
    <scope>NUCLEOTIDE SEQUENCE</scope>
</reference>
<evidence type="ECO:0000313" key="3">
    <source>
        <dbReference type="Proteomes" id="UP001151760"/>
    </source>
</evidence>
<keyword evidence="1" id="KW-0472">Membrane</keyword>
<dbReference type="Proteomes" id="UP001151760">
    <property type="component" value="Unassembled WGS sequence"/>
</dbReference>
<evidence type="ECO:0000313" key="2">
    <source>
        <dbReference type="EMBL" id="GJT61473.1"/>
    </source>
</evidence>
<keyword evidence="1" id="KW-0812">Transmembrane</keyword>
<name>A0ABQ5FEW9_9ASTR</name>
<dbReference type="EMBL" id="BQNB010017291">
    <property type="protein sequence ID" value="GJT61473.1"/>
    <property type="molecule type" value="Genomic_DNA"/>
</dbReference>
<accession>A0ABQ5FEW9</accession>
<feature type="transmembrane region" description="Helical" evidence="1">
    <location>
        <begin position="59"/>
        <end position="77"/>
    </location>
</feature>
<proteinExistence type="predicted"/>
<comment type="caution">
    <text evidence="2">The sequence shown here is derived from an EMBL/GenBank/DDBJ whole genome shotgun (WGS) entry which is preliminary data.</text>
</comment>
<keyword evidence="1" id="KW-1133">Transmembrane helix</keyword>
<evidence type="ECO:0000256" key="1">
    <source>
        <dbReference type="SAM" id="Phobius"/>
    </source>
</evidence>
<organism evidence="2 3">
    <name type="scientific">Tanacetum coccineum</name>
    <dbReference type="NCBI Taxonomy" id="301880"/>
    <lineage>
        <taxon>Eukaryota</taxon>
        <taxon>Viridiplantae</taxon>
        <taxon>Streptophyta</taxon>
        <taxon>Embryophyta</taxon>
        <taxon>Tracheophyta</taxon>
        <taxon>Spermatophyta</taxon>
        <taxon>Magnoliopsida</taxon>
        <taxon>eudicotyledons</taxon>
        <taxon>Gunneridae</taxon>
        <taxon>Pentapetalae</taxon>
        <taxon>asterids</taxon>
        <taxon>campanulids</taxon>
        <taxon>Asterales</taxon>
        <taxon>Asteraceae</taxon>
        <taxon>Asteroideae</taxon>
        <taxon>Anthemideae</taxon>
        <taxon>Anthemidinae</taxon>
        <taxon>Tanacetum</taxon>
    </lineage>
</organism>